<name>A0A2S3U1G8_LACPN</name>
<sequence length="46" mass="5434">MKRQMELRIHLESVDKIKELLPQIATLQTKYDVHLIIDVCETRTAI</sequence>
<dbReference type="EMBL" id="NKCZ01000127">
    <property type="protein sequence ID" value="POD81857.1"/>
    <property type="molecule type" value="Genomic_DNA"/>
</dbReference>
<reference evidence="1 2" key="1">
    <citation type="submission" date="2017-06" db="EMBL/GenBank/DDBJ databases">
        <title>Genome sequence of Lactobacillus plantarum subsp. plantarum strain SRCM101258.</title>
        <authorList>
            <person name="Cho S.H."/>
        </authorList>
    </citation>
    <scope>NUCLEOTIDE SEQUENCE [LARGE SCALE GENOMIC DNA]</scope>
    <source>
        <strain evidence="1 2">SRCM101258</strain>
    </source>
</reference>
<evidence type="ECO:0000313" key="2">
    <source>
        <dbReference type="Proteomes" id="UP000236990"/>
    </source>
</evidence>
<gene>
    <name evidence="1" type="ORF">S101258_03266</name>
</gene>
<proteinExistence type="predicted"/>
<dbReference type="Proteomes" id="UP000236990">
    <property type="component" value="Unassembled WGS sequence"/>
</dbReference>
<protein>
    <submittedName>
        <fullName evidence="1">Uncharacterized protein</fullName>
    </submittedName>
</protein>
<dbReference type="AlphaFoldDB" id="A0A2S3U1G8"/>
<evidence type="ECO:0000313" key="1">
    <source>
        <dbReference type="EMBL" id="POD81857.1"/>
    </source>
</evidence>
<accession>A0A2S3U1G8</accession>
<organism evidence="1 2">
    <name type="scientific">Lactiplantibacillus plantarum subsp. plantarum</name>
    <dbReference type="NCBI Taxonomy" id="337330"/>
    <lineage>
        <taxon>Bacteria</taxon>
        <taxon>Bacillati</taxon>
        <taxon>Bacillota</taxon>
        <taxon>Bacilli</taxon>
        <taxon>Lactobacillales</taxon>
        <taxon>Lactobacillaceae</taxon>
        <taxon>Lactiplantibacillus</taxon>
    </lineage>
</organism>
<comment type="caution">
    <text evidence="1">The sequence shown here is derived from an EMBL/GenBank/DDBJ whole genome shotgun (WGS) entry which is preliminary data.</text>
</comment>